<keyword evidence="1" id="KW-1133">Transmembrane helix</keyword>
<evidence type="ECO:0000313" key="5">
    <source>
        <dbReference type="Proteomes" id="UP000315540"/>
    </source>
</evidence>
<dbReference type="SUPFAM" id="SSF55874">
    <property type="entry name" value="ATPase domain of HSP90 chaperone/DNA topoisomerase II/histidine kinase"/>
    <property type="match status" value="1"/>
</dbReference>
<feature type="domain" description="Signal transduction histidine kinase internal region" evidence="2">
    <location>
        <begin position="264"/>
        <end position="341"/>
    </location>
</feature>
<feature type="domain" description="7TM-DISM receptor extracellular" evidence="3">
    <location>
        <begin position="31"/>
        <end position="237"/>
    </location>
</feature>
<feature type="transmembrane region" description="Helical" evidence="1">
    <location>
        <begin position="151"/>
        <end position="172"/>
    </location>
</feature>
<accession>A0A504J9V8</accession>
<sequence>MILVSSVLFFIKNIFLQIELNSLKYHEVFGFQAWVQGILFVLFLYHFLFFFQNKNRMFLYYSAFVFCLLVYFVHYIPEMFYIPDISHVSVTLFYGIQFLAYFFYICYVREVLNTKNLISKWDAILQLAKKILLIFIVIISISSFFLSTIEIFTLVVLLFYLVTLFATVNYFIFYRFKGIPVKLLIIGSVVYLILANVSLVLSIRIAFYNVIPKYNPIIFMQIGAIIEGLIFALIVGYKFNEIERKKRLAQIQLLNKSIEASELKVTALKAQMNPHFIFNVLNSINNFILKNEKELASDYLTKFAKLVRVILKNSSQATVSLKEELDTIKTYVNLERLRVEDGFDLIITNDQNLDLNQIEIPPLSLQPYVENAIWHGLYSKEGKEKKIEISISSRLENALIIIVKDNGIGREASSRLNLEVKKSLGTKITKERIKMIYPNSLVEIKDVHLNDNQDVVSGTAVSIIINGLPNL</sequence>
<evidence type="ECO:0000259" key="3">
    <source>
        <dbReference type="Pfam" id="PF07695"/>
    </source>
</evidence>
<feature type="transmembrane region" description="Helical" evidence="1">
    <location>
        <begin position="217"/>
        <end position="237"/>
    </location>
</feature>
<dbReference type="GO" id="GO:0000155">
    <property type="term" value="F:phosphorelay sensor kinase activity"/>
    <property type="evidence" value="ECO:0007669"/>
    <property type="project" value="InterPro"/>
</dbReference>
<organism evidence="4 5">
    <name type="scientific">Aquimarina algicola</name>
    <dbReference type="NCBI Taxonomy" id="2589995"/>
    <lineage>
        <taxon>Bacteria</taxon>
        <taxon>Pseudomonadati</taxon>
        <taxon>Bacteroidota</taxon>
        <taxon>Flavobacteriia</taxon>
        <taxon>Flavobacteriales</taxon>
        <taxon>Flavobacteriaceae</taxon>
        <taxon>Aquimarina</taxon>
    </lineage>
</organism>
<evidence type="ECO:0000259" key="2">
    <source>
        <dbReference type="Pfam" id="PF06580"/>
    </source>
</evidence>
<evidence type="ECO:0000256" key="1">
    <source>
        <dbReference type="SAM" id="Phobius"/>
    </source>
</evidence>
<keyword evidence="1" id="KW-0812">Transmembrane</keyword>
<dbReference type="AlphaFoldDB" id="A0A504J9V8"/>
<dbReference type="InterPro" id="IPR036890">
    <property type="entry name" value="HATPase_C_sf"/>
</dbReference>
<name>A0A504J9V8_9FLAO</name>
<proteinExistence type="predicted"/>
<keyword evidence="1" id="KW-0472">Membrane</keyword>
<dbReference type="EMBL" id="VFWZ01000005">
    <property type="protein sequence ID" value="TPN84648.1"/>
    <property type="molecule type" value="Genomic_DNA"/>
</dbReference>
<dbReference type="PANTHER" id="PTHR34220">
    <property type="entry name" value="SENSOR HISTIDINE KINASE YPDA"/>
    <property type="match status" value="1"/>
</dbReference>
<feature type="transmembrane region" description="Helical" evidence="1">
    <location>
        <begin position="127"/>
        <end position="145"/>
    </location>
</feature>
<dbReference type="Pfam" id="PF06580">
    <property type="entry name" value="His_kinase"/>
    <property type="match status" value="1"/>
</dbReference>
<dbReference type="InterPro" id="IPR010559">
    <property type="entry name" value="Sig_transdc_His_kin_internal"/>
</dbReference>
<protein>
    <recommendedName>
        <fullName evidence="6">Signal transduction histidine kinase internal region domain-containing protein</fullName>
    </recommendedName>
</protein>
<evidence type="ECO:0000313" key="4">
    <source>
        <dbReference type="EMBL" id="TPN84648.1"/>
    </source>
</evidence>
<dbReference type="Gene3D" id="3.30.565.10">
    <property type="entry name" value="Histidine kinase-like ATPase, C-terminal domain"/>
    <property type="match status" value="1"/>
</dbReference>
<dbReference type="RefSeq" id="WP_140594983.1">
    <property type="nucleotide sequence ID" value="NZ_VFWZ01000005.1"/>
</dbReference>
<dbReference type="Proteomes" id="UP000315540">
    <property type="component" value="Unassembled WGS sequence"/>
</dbReference>
<comment type="caution">
    <text evidence="4">The sequence shown here is derived from an EMBL/GenBank/DDBJ whole genome shotgun (WGS) entry which is preliminary data.</text>
</comment>
<dbReference type="GO" id="GO:0016020">
    <property type="term" value="C:membrane"/>
    <property type="evidence" value="ECO:0007669"/>
    <property type="project" value="InterPro"/>
</dbReference>
<reference evidence="4 5" key="1">
    <citation type="submission" date="2019-06" db="EMBL/GenBank/DDBJ databases">
        <authorList>
            <person name="Meng X."/>
        </authorList>
    </citation>
    <scope>NUCLEOTIDE SEQUENCE [LARGE SCALE GENOMIC DNA]</scope>
    <source>
        <strain evidence="4 5">M625</strain>
    </source>
</reference>
<feature type="transmembrane region" description="Helical" evidence="1">
    <location>
        <begin position="184"/>
        <end position="211"/>
    </location>
</feature>
<keyword evidence="5" id="KW-1185">Reference proteome</keyword>
<dbReference type="PANTHER" id="PTHR34220:SF7">
    <property type="entry name" value="SENSOR HISTIDINE KINASE YPDA"/>
    <property type="match status" value="1"/>
</dbReference>
<gene>
    <name evidence="4" type="ORF">FHK87_17105</name>
</gene>
<evidence type="ECO:0008006" key="6">
    <source>
        <dbReference type="Google" id="ProtNLM"/>
    </source>
</evidence>
<dbReference type="OrthoDB" id="6190788at2"/>
<dbReference type="Pfam" id="PF07695">
    <property type="entry name" value="7TMR-DISM_7TM"/>
    <property type="match status" value="1"/>
</dbReference>
<feature type="transmembrane region" description="Helical" evidence="1">
    <location>
        <begin position="58"/>
        <end position="76"/>
    </location>
</feature>
<feature type="transmembrane region" description="Helical" evidence="1">
    <location>
        <begin position="88"/>
        <end position="107"/>
    </location>
</feature>
<dbReference type="InterPro" id="IPR011623">
    <property type="entry name" value="7TMR_DISM_rcpt_extracell_dom1"/>
</dbReference>
<dbReference type="InterPro" id="IPR050640">
    <property type="entry name" value="Bact_2-comp_sensor_kinase"/>
</dbReference>
<feature type="transmembrane region" description="Helical" evidence="1">
    <location>
        <begin position="32"/>
        <end position="51"/>
    </location>
</feature>